<gene>
    <name evidence="1" type="ORF">TUBRATIS_15130</name>
</gene>
<organism evidence="1 2">
    <name type="scientific">Tubulinosema ratisbonensis</name>
    <dbReference type="NCBI Taxonomy" id="291195"/>
    <lineage>
        <taxon>Eukaryota</taxon>
        <taxon>Fungi</taxon>
        <taxon>Fungi incertae sedis</taxon>
        <taxon>Microsporidia</taxon>
        <taxon>Tubulinosematoidea</taxon>
        <taxon>Tubulinosematidae</taxon>
        <taxon>Tubulinosema</taxon>
    </lineage>
</organism>
<evidence type="ECO:0000313" key="2">
    <source>
        <dbReference type="Proteomes" id="UP000282876"/>
    </source>
</evidence>
<dbReference type="AlphaFoldDB" id="A0A437ALP4"/>
<dbReference type="OrthoDB" id="2200447at2759"/>
<accession>A0A437ALP4</accession>
<sequence>MLKKYIKNTCINLLEELSSLKEKILSESVLLNRIDTITHLKNQLTHLISKIKYIKKTTLIEKHKNNLTTLTTNDNKFTIKIKNNFVFYVDTKNIKLNNLIIKKINEETNDENFLNKLEECLDWYVGYEKVKCDECLMIKDNKEEYPFVKVRKEGVLFSFHENCYKKIN</sequence>
<reference evidence="1 2" key="1">
    <citation type="submission" date="2018-10" db="EMBL/GenBank/DDBJ databases">
        <title>Draft genome sequence of the microsporidian Tubulinosema ratisbonensis.</title>
        <authorList>
            <person name="Polonais V."/>
            <person name="Peyretaillade E."/>
            <person name="Niehus S."/>
            <person name="Wawrzyniak I."/>
            <person name="Franchet A."/>
            <person name="Gaspin C."/>
            <person name="Reichstadt M."/>
            <person name="Belser C."/>
            <person name="Labadie K."/>
            <person name="Delbac F."/>
            <person name="Ferrandon D."/>
        </authorList>
    </citation>
    <scope>NUCLEOTIDE SEQUENCE [LARGE SCALE GENOMIC DNA]</scope>
    <source>
        <strain evidence="1 2">Franzen</strain>
    </source>
</reference>
<dbReference type="EMBL" id="RCSS01000339">
    <property type="protein sequence ID" value="RVD92007.1"/>
    <property type="molecule type" value="Genomic_DNA"/>
</dbReference>
<name>A0A437ALP4_9MICR</name>
<dbReference type="Proteomes" id="UP000282876">
    <property type="component" value="Unassembled WGS sequence"/>
</dbReference>
<keyword evidence="2" id="KW-1185">Reference proteome</keyword>
<proteinExistence type="predicted"/>
<evidence type="ECO:0000313" key="1">
    <source>
        <dbReference type="EMBL" id="RVD92007.1"/>
    </source>
</evidence>
<comment type="caution">
    <text evidence="1">The sequence shown here is derived from an EMBL/GenBank/DDBJ whole genome shotgun (WGS) entry which is preliminary data.</text>
</comment>
<dbReference type="VEuPathDB" id="MicrosporidiaDB:TUBRATIS_15130"/>
<protein>
    <submittedName>
        <fullName evidence="1">Uncharacterized protein</fullName>
    </submittedName>
</protein>